<dbReference type="NCBIfam" id="TIGR04085">
    <property type="entry name" value="rSAM_more_4Fe4S"/>
    <property type="match status" value="1"/>
</dbReference>
<dbReference type="Pfam" id="PF13186">
    <property type="entry name" value="SPASM"/>
    <property type="match status" value="1"/>
</dbReference>
<dbReference type="InterPro" id="IPR034485">
    <property type="entry name" value="Anaerobic_Cys-type_sulfatase-m"/>
</dbReference>
<dbReference type="GO" id="GO:0051539">
    <property type="term" value="F:4 iron, 4 sulfur cluster binding"/>
    <property type="evidence" value="ECO:0007669"/>
    <property type="project" value="UniProtKB-KW"/>
</dbReference>
<dbReference type="OrthoDB" id="9808591at2"/>
<dbReference type="STRING" id="1121298.SAMN05444401_3732"/>
<dbReference type="InterPro" id="IPR023867">
    <property type="entry name" value="Sulphatase_maturase_rSAM"/>
</dbReference>
<dbReference type="PROSITE" id="PS51918">
    <property type="entry name" value="RADICAL_SAM"/>
    <property type="match status" value="1"/>
</dbReference>
<dbReference type="SFLD" id="SFLDS00029">
    <property type="entry name" value="Radical_SAM"/>
    <property type="match status" value="1"/>
</dbReference>
<dbReference type="SFLD" id="SFLDG01384">
    <property type="entry name" value="thioether_bond_formation_requi"/>
    <property type="match status" value="1"/>
</dbReference>
<evidence type="ECO:0000259" key="8">
    <source>
        <dbReference type="PROSITE" id="PS51918"/>
    </source>
</evidence>
<organism evidence="9 10">
    <name type="scientific">Clostridium amylolyticum</name>
    <dbReference type="NCBI Taxonomy" id="1121298"/>
    <lineage>
        <taxon>Bacteria</taxon>
        <taxon>Bacillati</taxon>
        <taxon>Bacillota</taxon>
        <taxon>Clostridia</taxon>
        <taxon>Eubacteriales</taxon>
        <taxon>Clostridiaceae</taxon>
        <taxon>Clostridium</taxon>
    </lineage>
</organism>
<dbReference type="SFLD" id="SFLDG01067">
    <property type="entry name" value="SPASM/twitch_domain_containing"/>
    <property type="match status" value="1"/>
</dbReference>
<dbReference type="CDD" id="cd01335">
    <property type="entry name" value="Radical_SAM"/>
    <property type="match status" value="1"/>
</dbReference>
<sequence>MPPLSVLIKPSSSNCNLRCNYCFYHSLSMQREVKAYNMMDIDTLETIIKKALDYAEGSCTFAFQGGEPTLSALDFYKHLVKIEEKYNTGKVKINNVLQTNGTLIDEKWAEFLHDNNFLVGISLDGPKEIHDLNRVDVNNSGTYNEVMKTIDLFNKYKVEYNILSVVSSISARHGRKIYNFFKKNGFKYIQFIPCLDPLDEKPGFRKYSLKPEAYGNFLVEVFNCWYEDFIKGEFVSIRYFDNILSMIMGYAPEACGMSGTCSCEYIIESNAGVYPCDFYVIDQWKMGNLKEMDFHELSKSQVAKKFIEVSKHVDDKCIQCKWLNLCRGGCRRYREPFVNEKPAINYFCSSYKYFFDTCENKLLELARLVSRR</sequence>
<keyword evidence="5" id="KW-0408">Iron</keyword>
<dbReference type="NCBIfam" id="NF010321">
    <property type="entry name" value="PRK13758.1"/>
    <property type="match status" value="1"/>
</dbReference>
<reference evidence="9 10" key="1">
    <citation type="submission" date="2016-11" db="EMBL/GenBank/DDBJ databases">
        <authorList>
            <person name="Jaros S."/>
            <person name="Januszkiewicz K."/>
            <person name="Wedrychowicz H."/>
        </authorList>
    </citation>
    <scope>NUCLEOTIDE SEQUENCE [LARGE SCALE GENOMIC DNA]</scope>
    <source>
        <strain evidence="9 10">DSM 21864</strain>
    </source>
</reference>
<dbReference type="NCBIfam" id="TIGR03942">
    <property type="entry name" value="sulfatase_rSAM"/>
    <property type="match status" value="1"/>
</dbReference>
<dbReference type="RefSeq" id="WP_073010279.1">
    <property type="nucleotide sequence ID" value="NZ_FQZO01000007.1"/>
</dbReference>
<evidence type="ECO:0000313" key="10">
    <source>
        <dbReference type="Proteomes" id="UP000184080"/>
    </source>
</evidence>
<keyword evidence="2" id="KW-0004">4Fe-4S</keyword>
<dbReference type="InterPro" id="IPR013785">
    <property type="entry name" value="Aldolase_TIM"/>
</dbReference>
<dbReference type="Gene3D" id="3.20.20.70">
    <property type="entry name" value="Aldolase class I"/>
    <property type="match status" value="1"/>
</dbReference>
<evidence type="ECO:0000256" key="4">
    <source>
        <dbReference type="ARBA" id="ARBA00022723"/>
    </source>
</evidence>
<gene>
    <name evidence="9" type="ORF">SAMN05444401_3732</name>
</gene>
<name>A0A1M6LPL0_9CLOT</name>
<keyword evidence="6" id="KW-0411">Iron-sulfur</keyword>
<evidence type="ECO:0000256" key="2">
    <source>
        <dbReference type="ARBA" id="ARBA00022485"/>
    </source>
</evidence>
<evidence type="ECO:0000256" key="6">
    <source>
        <dbReference type="ARBA" id="ARBA00023014"/>
    </source>
</evidence>
<evidence type="ECO:0000256" key="1">
    <source>
        <dbReference type="ARBA" id="ARBA00001966"/>
    </source>
</evidence>
<evidence type="ECO:0000256" key="5">
    <source>
        <dbReference type="ARBA" id="ARBA00023004"/>
    </source>
</evidence>
<dbReference type="InterPro" id="IPR007197">
    <property type="entry name" value="rSAM"/>
</dbReference>
<keyword evidence="3" id="KW-0949">S-adenosyl-L-methionine</keyword>
<dbReference type="InterPro" id="IPR023885">
    <property type="entry name" value="4Fe4S-binding_SPASM_dom"/>
</dbReference>
<dbReference type="InterPro" id="IPR058240">
    <property type="entry name" value="rSAM_sf"/>
</dbReference>
<dbReference type="PANTHER" id="PTHR43273">
    <property type="entry name" value="ANAEROBIC SULFATASE-MATURATING ENZYME HOMOLOG ASLB-RELATED"/>
    <property type="match status" value="1"/>
</dbReference>
<keyword evidence="10" id="KW-1185">Reference proteome</keyword>
<comment type="similarity">
    <text evidence="7">Belongs to the radical SAM superfamily. Anaerobic sulfatase-maturating enzyme family.</text>
</comment>
<dbReference type="GO" id="GO:0016491">
    <property type="term" value="F:oxidoreductase activity"/>
    <property type="evidence" value="ECO:0007669"/>
    <property type="project" value="InterPro"/>
</dbReference>
<dbReference type="EMBL" id="FQZO01000007">
    <property type="protein sequence ID" value="SHJ73101.1"/>
    <property type="molecule type" value="Genomic_DNA"/>
</dbReference>
<keyword evidence="4" id="KW-0479">Metal-binding</keyword>
<dbReference type="GO" id="GO:0046872">
    <property type="term" value="F:metal ion binding"/>
    <property type="evidence" value="ECO:0007669"/>
    <property type="project" value="UniProtKB-KW"/>
</dbReference>
<protein>
    <recommendedName>
        <fullName evidence="8">Radical SAM core domain-containing protein</fullName>
    </recommendedName>
</protein>
<feature type="domain" description="Radical SAM core" evidence="8">
    <location>
        <begin position="1"/>
        <end position="227"/>
    </location>
</feature>
<dbReference type="Pfam" id="PF04055">
    <property type="entry name" value="Radical_SAM"/>
    <property type="match status" value="1"/>
</dbReference>
<dbReference type="InterPro" id="IPR047207">
    <property type="entry name" value="SPASM_anSME"/>
</dbReference>
<dbReference type="CDD" id="cd21120">
    <property type="entry name" value="SPASM_anSME"/>
    <property type="match status" value="1"/>
</dbReference>
<evidence type="ECO:0000256" key="3">
    <source>
        <dbReference type="ARBA" id="ARBA00022691"/>
    </source>
</evidence>
<dbReference type="SFLD" id="SFLDG01072">
    <property type="entry name" value="dehydrogenase_like"/>
    <property type="match status" value="1"/>
</dbReference>
<proteinExistence type="inferred from homology"/>
<comment type="cofactor">
    <cofactor evidence="1">
        <name>[4Fe-4S] cluster</name>
        <dbReference type="ChEBI" id="CHEBI:49883"/>
    </cofactor>
</comment>
<dbReference type="AlphaFoldDB" id="A0A1M6LPL0"/>
<evidence type="ECO:0000313" key="9">
    <source>
        <dbReference type="EMBL" id="SHJ73101.1"/>
    </source>
</evidence>
<dbReference type="SFLD" id="SFLDG01386">
    <property type="entry name" value="main_SPASM_domain-containing"/>
    <property type="match status" value="1"/>
</dbReference>
<dbReference type="PANTHER" id="PTHR43273:SF3">
    <property type="entry name" value="ANAEROBIC SULFATASE-MATURATING ENZYME HOMOLOG ASLB-RELATED"/>
    <property type="match status" value="1"/>
</dbReference>
<evidence type="ECO:0000256" key="7">
    <source>
        <dbReference type="ARBA" id="ARBA00023601"/>
    </source>
</evidence>
<dbReference type="SUPFAM" id="SSF102114">
    <property type="entry name" value="Radical SAM enzymes"/>
    <property type="match status" value="1"/>
</dbReference>
<dbReference type="Proteomes" id="UP000184080">
    <property type="component" value="Unassembled WGS sequence"/>
</dbReference>
<accession>A0A1M6LPL0</accession>
<dbReference type="SFLD" id="SFLDF00289">
    <property type="entry name" value="anaerobic_Cys-type_sulfatase-m"/>
    <property type="match status" value="1"/>
</dbReference>